<dbReference type="EMBL" id="LR796946">
    <property type="protein sequence ID" value="CAB4177191.1"/>
    <property type="molecule type" value="Genomic_DNA"/>
</dbReference>
<sequence length="140" mass="15509">MPVVWQCSKDKLDPTFCQDVDELLTLRPETWYVTSSFRGLAEQAVLYIRYQAGGAKAAPAGMSAHNFGLAVDVVLDGSMKPGLQMNWDTGLPAWLGLRAAIAAHPRLHSGWSFGDWPHIEAVNWKGKRYPKPLDRVGVMT</sequence>
<proteinExistence type="predicted"/>
<dbReference type="EMBL" id="LR797472">
    <property type="protein sequence ID" value="CAB4218320.1"/>
    <property type="molecule type" value="Genomic_DNA"/>
</dbReference>
<dbReference type="EMBL" id="LR798452">
    <property type="protein sequence ID" value="CAB5238448.1"/>
    <property type="molecule type" value="Genomic_DNA"/>
</dbReference>
<dbReference type="EMBL" id="LR797286">
    <property type="protein sequence ID" value="CAB4199061.1"/>
    <property type="molecule type" value="Genomic_DNA"/>
</dbReference>
<dbReference type="EMBL" id="LR797383">
    <property type="protein sequence ID" value="CAB4212381.1"/>
    <property type="molecule type" value="Genomic_DNA"/>
</dbReference>
<evidence type="ECO:0000313" key="2">
    <source>
        <dbReference type="EMBL" id="CAB4171319.1"/>
    </source>
</evidence>
<dbReference type="EMBL" id="LR796772">
    <property type="protein sequence ID" value="CAB4165007.1"/>
    <property type="molecule type" value="Genomic_DNA"/>
</dbReference>
<evidence type="ECO:0000313" key="3">
    <source>
        <dbReference type="EMBL" id="CAB4177191.1"/>
    </source>
</evidence>
<organism evidence="8">
    <name type="scientific">uncultured Caudovirales phage</name>
    <dbReference type="NCBI Taxonomy" id="2100421"/>
    <lineage>
        <taxon>Viruses</taxon>
        <taxon>Duplodnaviria</taxon>
        <taxon>Heunggongvirae</taxon>
        <taxon>Uroviricota</taxon>
        <taxon>Caudoviricetes</taxon>
        <taxon>Peduoviridae</taxon>
        <taxon>Maltschvirus</taxon>
        <taxon>Maltschvirus maltsch</taxon>
    </lineage>
</organism>
<evidence type="ECO:0000313" key="1">
    <source>
        <dbReference type="EMBL" id="CAB4165007.1"/>
    </source>
</evidence>
<evidence type="ECO:0000313" key="5">
    <source>
        <dbReference type="EMBL" id="CAB4187643.1"/>
    </source>
</evidence>
<name>A0A6J5SSV5_9CAUD</name>
<gene>
    <name evidence="3" type="ORF">UFOVP1000_8</name>
    <name evidence="4" type="ORF">UFOVP1092_36</name>
    <name evidence="5" type="ORF">UFOVP1152_40</name>
    <name evidence="6" type="ORF">UFOVP1337_15</name>
    <name evidence="7" type="ORF">UFOVP1446_8</name>
    <name evidence="9" type="ORF">UFOVP1537_44</name>
    <name evidence="8" type="ORF">UFOVP1598_22</name>
    <name evidence="1" type="ORF">UFOVP825_9</name>
    <name evidence="2" type="ORF">UFOVP915_44</name>
</gene>
<dbReference type="EMBL" id="LR796865">
    <property type="protein sequence ID" value="CAB4171319.1"/>
    <property type="molecule type" value="Genomic_DNA"/>
</dbReference>
<protein>
    <recommendedName>
        <fullName evidence="10">D-alanyl-D-alanine carboxypeptidase</fullName>
    </recommendedName>
</protein>
<accession>A0A6J5SSV5</accession>
<reference evidence="8" key="1">
    <citation type="submission" date="2020-05" db="EMBL/GenBank/DDBJ databases">
        <authorList>
            <person name="Chiriac C."/>
            <person name="Salcher M."/>
            <person name="Ghai R."/>
            <person name="Kavagutti S V."/>
        </authorList>
    </citation>
    <scope>NUCLEOTIDE SEQUENCE</scope>
</reference>
<evidence type="ECO:0000313" key="9">
    <source>
        <dbReference type="EMBL" id="CAB5238448.1"/>
    </source>
</evidence>
<dbReference type="EMBL" id="LR797039">
    <property type="protein sequence ID" value="CAB4183097.1"/>
    <property type="molecule type" value="Genomic_DNA"/>
</dbReference>
<evidence type="ECO:0000313" key="8">
    <source>
        <dbReference type="EMBL" id="CAB4218320.1"/>
    </source>
</evidence>
<dbReference type="EMBL" id="LR797109">
    <property type="protein sequence ID" value="CAB4187643.1"/>
    <property type="molecule type" value="Genomic_DNA"/>
</dbReference>
<dbReference type="SUPFAM" id="SSF55166">
    <property type="entry name" value="Hedgehog/DD-peptidase"/>
    <property type="match status" value="1"/>
</dbReference>
<dbReference type="Gene3D" id="3.30.1380.10">
    <property type="match status" value="1"/>
</dbReference>
<evidence type="ECO:0000313" key="7">
    <source>
        <dbReference type="EMBL" id="CAB4212381.1"/>
    </source>
</evidence>
<dbReference type="InterPro" id="IPR009045">
    <property type="entry name" value="Zn_M74/Hedgehog-like"/>
</dbReference>
<evidence type="ECO:0000313" key="6">
    <source>
        <dbReference type="EMBL" id="CAB4199061.1"/>
    </source>
</evidence>
<evidence type="ECO:0000313" key="4">
    <source>
        <dbReference type="EMBL" id="CAB4183097.1"/>
    </source>
</evidence>
<evidence type="ECO:0008006" key="10">
    <source>
        <dbReference type="Google" id="ProtNLM"/>
    </source>
</evidence>